<evidence type="ECO:0000313" key="4">
    <source>
        <dbReference type="EMBL" id="KKL09066.1"/>
    </source>
</evidence>
<dbReference type="GO" id="GO:0006260">
    <property type="term" value="P:DNA replication"/>
    <property type="evidence" value="ECO:0007669"/>
    <property type="project" value="UniProtKB-KW"/>
</dbReference>
<evidence type="ECO:0000256" key="2">
    <source>
        <dbReference type="ARBA" id="ARBA00023125"/>
    </source>
</evidence>
<dbReference type="SUPFAM" id="SSF48024">
    <property type="entry name" value="N-terminal domain of DnaB helicase"/>
    <property type="match status" value="1"/>
</dbReference>
<dbReference type="GO" id="GO:0003677">
    <property type="term" value="F:DNA binding"/>
    <property type="evidence" value="ECO:0007669"/>
    <property type="project" value="UniProtKB-KW"/>
</dbReference>
<keyword evidence="2" id="KW-0238">DNA-binding</keyword>
<dbReference type="InterPro" id="IPR007693">
    <property type="entry name" value="DNA_helicase_DnaB-like_N"/>
</dbReference>
<dbReference type="InterPro" id="IPR036185">
    <property type="entry name" value="DNA_heli_DnaB-like_N_sf"/>
</dbReference>
<organism evidence="4">
    <name type="scientific">marine sediment metagenome</name>
    <dbReference type="NCBI Taxonomy" id="412755"/>
    <lineage>
        <taxon>unclassified sequences</taxon>
        <taxon>metagenomes</taxon>
        <taxon>ecological metagenomes</taxon>
    </lineage>
</organism>
<name>A0A0F9CTN2_9ZZZZ</name>
<accession>A0A0F9CTN2</accession>
<reference evidence="4" key="1">
    <citation type="journal article" date="2015" name="Nature">
        <title>Complex archaea that bridge the gap between prokaryotes and eukaryotes.</title>
        <authorList>
            <person name="Spang A."/>
            <person name="Saw J.H."/>
            <person name="Jorgensen S.L."/>
            <person name="Zaremba-Niedzwiedzka K."/>
            <person name="Martijn J."/>
            <person name="Lind A.E."/>
            <person name="van Eijk R."/>
            <person name="Schleper C."/>
            <person name="Guy L."/>
            <person name="Ettema T.J."/>
        </authorList>
    </citation>
    <scope>NUCLEOTIDE SEQUENCE</scope>
</reference>
<sequence length="55" mass="6193">MTDAPYSPESEECVIGAVLTHPLVYLNIAAFLATDDFFFVRNGYIWAAIGRLEQR</sequence>
<gene>
    <name evidence="4" type="ORF">LCGC14_2569620</name>
</gene>
<dbReference type="GO" id="GO:0003678">
    <property type="term" value="F:DNA helicase activity"/>
    <property type="evidence" value="ECO:0007669"/>
    <property type="project" value="InterPro"/>
</dbReference>
<proteinExistence type="predicted"/>
<dbReference type="GO" id="GO:0005524">
    <property type="term" value="F:ATP binding"/>
    <property type="evidence" value="ECO:0007669"/>
    <property type="project" value="InterPro"/>
</dbReference>
<dbReference type="InterPro" id="IPR016136">
    <property type="entry name" value="DNA_helicase_N/primase_C"/>
</dbReference>
<dbReference type="AlphaFoldDB" id="A0A0F9CTN2"/>
<dbReference type="Pfam" id="PF00772">
    <property type="entry name" value="DnaB"/>
    <property type="match status" value="1"/>
</dbReference>
<protein>
    <recommendedName>
        <fullName evidence="3">DNA helicase DnaB-like N-terminal domain-containing protein</fullName>
    </recommendedName>
</protein>
<evidence type="ECO:0000259" key="3">
    <source>
        <dbReference type="Pfam" id="PF00772"/>
    </source>
</evidence>
<dbReference type="Gene3D" id="1.10.860.10">
    <property type="entry name" value="DNAb Helicase, Chain A"/>
    <property type="match status" value="1"/>
</dbReference>
<keyword evidence="1" id="KW-0235">DNA replication</keyword>
<dbReference type="EMBL" id="LAZR01042629">
    <property type="protein sequence ID" value="KKL09066.1"/>
    <property type="molecule type" value="Genomic_DNA"/>
</dbReference>
<feature type="non-terminal residue" evidence="4">
    <location>
        <position position="55"/>
    </location>
</feature>
<evidence type="ECO:0000256" key="1">
    <source>
        <dbReference type="ARBA" id="ARBA00022705"/>
    </source>
</evidence>
<comment type="caution">
    <text evidence="4">The sequence shown here is derived from an EMBL/GenBank/DDBJ whole genome shotgun (WGS) entry which is preliminary data.</text>
</comment>
<feature type="domain" description="DNA helicase DnaB-like N-terminal" evidence="3">
    <location>
        <begin position="4"/>
        <end position="54"/>
    </location>
</feature>